<organism evidence="1 2">
    <name type="scientific">Johnsonella ignava ATCC 51276</name>
    <dbReference type="NCBI Taxonomy" id="679200"/>
    <lineage>
        <taxon>Bacteria</taxon>
        <taxon>Bacillati</taxon>
        <taxon>Bacillota</taxon>
        <taxon>Clostridia</taxon>
        <taxon>Lachnospirales</taxon>
        <taxon>Lachnospiraceae</taxon>
        <taxon>Johnsonella</taxon>
    </lineage>
</organism>
<dbReference type="STRING" id="679200.HMPREF9333_00603"/>
<reference evidence="1 2" key="1">
    <citation type="submission" date="2011-08" db="EMBL/GenBank/DDBJ databases">
        <title>The Genome Sequence of Johnsonella ignava ATCC 51276.</title>
        <authorList>
            <consortium name="The Broad Institute Genome Sequencing Platform"/>
            <person name="Earl A."/>
            <person name="Ward D."/>
            <person name="Feldgarden M."/>
            <person name="Gevers D."/>
            <person name="Izard J."/>
            <person name="Blanton J.M."/>
            <person name="Baranova O.V."/>
            <person name="Dewhirst F.E."/>
            <person name="Young S.K."/>
            <person name="Zeng Q."/>
            <person name="Gargeya S."/>
            <person name="Fitzgerald M."/>
            <person name="Haas B."/>
            <person name="Abouelleil A."/>
            <person name="Alvarado L."/>
            <person name="Arachchi H.M."/>
            <person name="Berlin A."/>
            <person name="Brown A."/>
            <person name="Chapman S.B."/>
            <person name="Chen Z."/>
            <person name="Dunbar C."/>
            <person name="Freedman E."/>
            <person name="Gearin G."/>
            <person name="Gellesch M."/>
            <person name="Goldberg J."/>
            <person name="Griggs A."/>
            <person name="Gujja S."/>
            <person name="Heiman D."/>
            <person name="Howarth C."/>
            <person name="Larson L."/>
            <person name="Lui A."/>
            <person name="MacDonald P.J.P."/>
            <person name="Montmayeur A."/>
            <person name="Murphy C."/>
            <person name="Neiman D."/>
            <person name="Pearson M."/>
            <person name="Priest M."/>
            <person name="Roberts A."/>
            <person name="Saif S."/>
            <person name="Shea T."/>
            <person name="Shenoy N."/>
            <person name="Sisk P."/>
            <person name="Stolte C."/>
            <person name="Sykes S."/>
            <person name="Wortman J."/>
            <person name="Nusbaum C."/>
            <person name="Birren B."/>
        </authorList>
    </citation>
    <scope>NUCLEOTIDE SEQUENCE [LARGE SCALE GENOMIC DNA]</scope>
    <source>
        <strain evidence="1 2">ATCC 51276</strain>
    </source>
</reference>
<dbReference type="EMBL" id="ACZL01000011">
    <property type="protein sequence ID" value="EHI56323.1"/>
    <property type="molecule type" value="Genomic_DNA"/>
</dbReference>
<sequence>MVKASDLLNIRYYDYGQPFSGSYKGIRYRISREPLEDVSHTPQDKRGEERLKLCIWDEPLSFEKTDHSLIRESFYEYSNSGLELIAGYLNTVNG</sequence>
<dbReference type="OrthoDB" id="1768345at2"/>
<comment type="caution">
    <text evidence="1">The sequence shown here is derived from an EMBL/GenBank/DDBJ whole genome shotgun (WGS) entry which is preliminary data.</text>
</comment>
<dbReference type="AlphaFoldDB" id="G5GGB3"/>
<protein>
    <submittedName>
        <fullName evidence="1">Uncharacterized protein</fullName>
    </submittedName>
</protein>
<dbReference type="Proteomes" id="UP000003011">
    <property type="component" value="Unassembled WGS sequence"/>
</dbReference>
<evidence type="ECO:0000313" key="2">
    <source>
        <dbReference type="Proteomes" id="UP000003011"/>
    </source>
</evidence>
<gene>
    <name evidence="1" type="ORF">HMPREF9333_00603</name>
</gene>
<dbReference type="HOGENOM" id="CLU_157801_0_0_9"/>
<name>G5GGB3_9FIRM</name>
<dbReference type="RefSeq" id="WP_005539733.1">
    <property type="nucleotide sequence ID" value="NZ_JH378830.1"/>
</dbReference>
<dbReference type="eggNOG" id="ENOG5032YUH">
    <property type="taxonomic scope" value="Bacteria"/>
</dbReference>
<evidence type="ECO:0000313" key="1">
    <source>
        <dbReference type="EMBL" id="EHI56323.1"/>
    </source>
</evidence>
<keyword evidence="2" id="KW-1185">Reference proteome</keyword>
<proteinExistence type="predicted"/>
<accession>G5GGB3</accession>